<dbReference type="Gene3D" id="1.25.40.10">
    <property type="entry name" value="Tetratricopeptide repeat domain"/>
    <property type="match status" value="3"/>
</dbReference>
<protein>
    <submittedName>
        <fullName evidence="8">Winged helix-turn-helix domain-containing tetratricopeptide repeat protein</fullName>
    </submittedName>
</protein>
<evidence type="ECO:0000256" key="6">
    <source>
        <dbReference type="SAM" id="MobiDB-lite"/>
    </source>
</evidence>
<gene>
    <name evidence="8" type="ORF">AB6713_15625</name>
</gene>
<dbReference type="CDD" id="cd00383">
    <property type="entry name" value="trans_reg_C"/>
    <property type="match status" value="1"/>
</dbReference>
<dbReference type="InterPro" id="IPR011990">
    <property type="entry name" value="TPR-like_helical_dom_sf"/>
</dbReference>
<keyword evidence="3 5" id="KW-0238">DNA-binding</keyword>
<dbReference type="Pfam" id="PF14559">
    <property type="entry name" value="TPR_19"/>
    <property type="match status" value="1"/>
</dbReference>
<name>A0ABV4HXD8_9GAMM</name>
<sequence length="744" mass="78774">MVLSEAGGAAGSGHYRFGDIVVDEAARSLLRAGVVQPLEPKAFTVLLALLRRPGELIGRDALLDAAWGHRHVTPGVLTRAIAQLRSALGDDPQQPRYIQTRHALGYCFIGALESNATVVLSTASGPAPAPAGSAGADRGSPGAAAQPQRAPEPTALVPAPSQRWSRRTWALAAALAAAVALGMLVWSQWQPRGQAEASIAILPFTNLGAGGDDDYFAEGLAVELHDALTGVRGLKVAAQMSPAAARSSDARELGKLLGVATVLDASVRRDGRRLRINARLSDCATGFTLWSRSYDRELSDVFATQKEIALDVVRSLSKVLPSEEKALSERLMPTRNLAAFDAYLRGLQRLRRSENAEDVAHAVSLFEQALAEDRGLAAAQAGICRSELWRFSNLREAAALDRAADACLQSEAMAPGWRRIDLLIGDIHRHRGELVQARERYDRARSDPGLLADVLLGEGALHAAQGDTEQALAAFEAARVARPGDGGIIGRIGFQQFRAGRLQEAIASYGEAARLRPDDAGLWASLGGIYLNVGRNEEALEAFERSLAIEPTALAYYNRGVLLFYLGDYAAAATSLHSALRLESGDFRTWGALGAALLADASTAAAAAEPFRRARELAVDFLRVDSGDAFAHASHGWYSAVLGDAQSARGSALAAEAIDQATGEVSLLNAQTFTLVGNRDDVALRLQRARVAGVAESRISNNPFVGDPAFVAPLRAAGRPAGAAIASVSPVGQSTQEKNDDVPD</sequence>
<keyword evidence="1" id="KW-0677">Repeat</keyword>
<evidence type="ECO:0000256" key="2">
    <source>
        <dbReference type="ARBA" id="ARBA00022803"/>
    </source>
</evidence>
<dbReference type="PROSITE" id="PS50005">
    <property type="entry name" value="TPR"/>
    <property type="match status" value="2"/>
</dbReference>
<dbReference type="InterPro" id="IPR001867">
    <property type="entry name" value="OmpR/PhoB-type_DNA-bd"/>
</dbReference>
<accession>A0ABV4HXD8</accession>
<feature type="domain" description="OmpR/PhoB-type" evidence="7">
    <location>
        <begin position="12"/>
        <end position="110"/>
    </location>
</feature>
<feature type="repeat" description="TPR" evidence="4">
    <location>
        <begin position="520"/>
        <end position="553"/>
    </location>
</feature>
<dbReference type="Pfam" id="PF00486">
    <property type="entry name" value="Trans_reg_C"/>
    <property type="match status" value="1"/>
</dbReference>
<dbReference type="SMART" id="SM00028">
    <property type="entry name" value="TPR"/>
    <property type="match status" value="4"/>
</dbReference>
<dbReference type="PANTHER" id="PTHR44227">
    <property type="match status" value="1"/>
</dbReference>
<dbReference type="Pfam" id="PF13432">
    <property type="entry name" value="TPR_16"/>
    <property type="match status" value="2"/>
</dbReference>
<dbReference type="InterPro" id="IPR016032">
    <property type="entry name" value="Sig_transdc_resp-reg_C-effctor"/>
</dbReference>
<evidence type="ECO:0000256" key="1">
    <source>
        <dbReference type="ARBA" id="ARBA00022737"/>
    </source>
</evidence>
<keyword evidence="2 4" id="KW-0802">TPR repeat</keyword>
<evidence type="ECO:0000313" key="8">
    <source>
        <dbReference type="EMBL" id="MEZ0476029.1"/>
    </source>
</evidence>
<proteinExistence type="predicted"/>
<organism evidence="8 9">
    <name type="scientific">Luteimonas salinilitoris</name>
    <dbReference type="NCBI Taxonomy" id="3237697"/>
    <lineage>
        <taxon>Bacteria</taxon>
        <taxon>Pseudomonadati</taxon>
        <taxon>Pseudomonadota</taxon>
        <taxon>Gammaproteobacteria</taxon>
        <taxon>Lysobacterales</taxon>
        <taxon>Lysobacteraceae</taxon>
        <taxon>Luteimonas</taxon>
    </lineage>
</organism>
<dbReference type="PROSITE" id="PS51755">
    <property type="entry name" value="OMPR_PHOB"/>
    <property type="match status" value="1"/>
</dbReference>
<evidence type="ECO:0000313" key="9">
    <source>
        <dbReference type="Proteomes" id="UP001566331"/>
    </source>
</evidence>
<dbReference type="PROSITE" id="PS50293">
    <property type="entry name" value="TPR_REGION"/>
    <property type="match status" value="1"/>
</dbReference>
<feature type="DNA-binding region" description="OmpR/PhoB-type" evidence="5">
    <location>
        <begin position="12"/>
        <end position="110"/>
    </location>
</feature>
<dbReference type="SMART" id="SM00862">
    <property type="entry name" value="Trans_reg_C"/>
    <property type="match status" value="1"/>
</dbReference>
<dbReference type="RefSeq" id="WP_370564819.1">
    <property type="nucleotide sequence ID" value="NZ_JBFWIB010000010.1"/>
</dbReference>
<dbReference type="SUPFAM" id="SSF48452">
    <property type="entry name" value="TPR-like"/>
    <property type="match status" value="1"/>
</dbReference>
<dbReference type="InterPro" id="IPR052346">
    <property type="entry name" value="O-mannosyl-transferase_TMTC"/>
</dbReference>
<dbReference type="EMBL" id="JBFWIC010000025">
    <property type="protein sequence ID" value="MEZ0476029.1"/>
    <property type="molecule type" value="Genomic_DNA"/>
</dbReference>
<feature type="region of interest" description="Disordered" evidence="6">
    <location>
        <begin position="124"/>
        <end position="161"/>
    </location>
</feature>
<dbReference type="InterPro" id="IPR019734">
    <property type="entry name" value="TPR_rpt"/>
</dbReference>
<evidence type="ECO:0000259" key="7">
    <source>
        <dbReference type="PROSITE" id="PS51755"/>
    </source>
</evidence>
<evidence type="ECO:0000256" key="3">
    <source>
        <dbReference type="ARBA" id="ARBA00023125"/>
    </source>
</evidence>
<dbReference type="Gene3D" id="1.10.10.10">
    <property type="entry name" value="Winged helix-like DNA-binding domain superfamily/Winged helix DNA-binding domain"/>
    <property type="match status" value="1"/>
</dbReference>
<dbReference type="SUPFAM" id="SSF46894">
    <property type="entry name" value="C-terminal effector domain of the bipartite response regulators"/>
    <property type="match status" value="1"/>
</dbReference>
<reference evidence="8 9" key="1">
    <citation type="submission" date="2024-07" db="EMBL/GenBank/DDBJ databases">
        <title>Luteimonas salilacus sp. nov., isolated from the shore soil of Salt Lake in Tibet of China.</title>
        <authorList>
            <person name="Zhang X."/>
            <person name="Li A."/>
        </authorList>
    </citation>
    <scope>NUCLEOTIDE SEQUENCE [LARGE SCALE GENOMIC DNA]</scope>
    <source>
        <strain evidence="8 9">B3-2-R+30</strain>
    </source>
</reference>
<comment type="caution">
    <text evidence="8">The sequence shown here is derived from an EMBL/GenBank/DDBJ whole genome shotgun (WGS) entry which is preliminary data.</text>
</comment>
<evidence type="ECO:0000256" key="4">
    <source>
        <dbReference type="PROSITE-ProRule" id="PRU00339"/>
    </source>
</evidence>
<feature type="compositionally biased region" description="Low complexity" evidence="6">
    <location>
        <begin position="124"/>
        <end position="145"/>
    </location>
</feature>
<feature type="repeat" description="TPR" evidence="4">
    <location>
        <begin position="452"/>
        <end position="485"/>
    </location>
</feature>
<dbReference type="InterPro" id="IPR036388">
    <property type="entry name" value="WH-like_DNA-bd_sf"/>
</dbReference>
<keyword evidence="9" id="KW-1185">Reference proteome</keyword>
<feature type="region of interest" description="Disordered" evidence="6">
    <location>
        <begin position="725"/>
        <end position="744"/>
    </location>
</feature>
<dbReference type="Proteomes" id="UP001566331">
    <property type="component" value="Unassembled WGS sequence"/>
</dbReference>
<dbReference type="PANTHER" id="PTHR44227:SF3">
    <property type="entry name" value="PROTEIN O-MANNOSYL-TRANSFERASE TMTC4"/>
    <property type="match status" value="1"/>
</dbReference>
<evidence type="ECO:0000256" key="5">
    <source>
        <dbReference type="PROSITE-ProRule" id="PRU01091"/>
    </source>
</evidence>